<evidence type="ECO:0000313" key="3">
    <source>
        <dbReference type="EMBL" id="ATY60048.1"/>
    </source>
</evidence>
<dbReference type="GO" id="GO:0005739">
    <property type="term" value="C:mitochondrion"/>
    <property type="evidence" value="ECO:0007669"/>
    <property type="project" value="UniProtKB-SubCell"/>
</dbReference>
<dbReference type="PANTHER" id="PTHR28133:SF1">
    <property type="entry name" value="REQUIRED FOR RESPIRATORY GROWTH PROTEIN 7, MITOCHONDRIAL"/>
    <property type="match status" value="1"/>
</dbReference>
<dbReference type="VEuPathDB" id="FungiDB:A9K55_006369"/>
<keyword evidence="2" id="KW-0496">Mitochondrion</keyword>
<dbReference type="PANTHER" id="PTHR28133">
    <property type="entry name" value="REQUIRED FOR RESPIRATORY GROWTH PROTEIN 7, MITOCHONDRIAL"/>
    <property type="match status" value="1"/>
</dbReference>
<gene>
    <name evidence="3" type="ORF">A9K55_006369</name>
</gene>
<organism evidence="3 4">
    <name type="scientific">Cordyceps militaris</name>
    <name type="common">Caterpillar fungus</name>
    <name type="synonym">Clavaria militaris</name>
    <dbReference type="NCBI Taxonomy" id="73501"/>
    <lineage>
        <taxon>Eukaryota</taxon>
        <taxon>Fungi</taxon>
        <taxon>Dikarya</taxon>
        <taxon>Ascomycota</taxon>
        <taxon>Pezizomycotina</taxon>
        <taxon>Sordariomycetes</taxon>
        <taxon>Hypocreomycetidae</taxon>
        <taxon>Hypocreales</taxon>
        <taxon>Cordycipitaceae</taxon>
        <taxon>Cordyceps</taxon>
    </lineage>
</organism>
<evidence type="ECO:0000256" key="2">
    <source>
        <dbReference type="ARBA" id="ARBA00023128"/>
    </source>
</evidence>
<dbReference type="InterPro" id="IPR018828">
    <property type="entry name" value="RRG7"/>
</dbReference>
<evidence type="ECO:0000313" key="4">
    <source>
        <dbReference type="Proteomes" id="UP000323067"/>
    </source>
</evidence>
<proteinExistence type="predicted"/>
<dbReference type="Pfam" id="PF10356">
    <property type="entry name" value="RRG7"/>
    <property type="match status" value="2"/>
</dbReference>
<dbReference type="AlphaFoldDB" id="A0A2H4SAB2"/>
<sequence length="255" mass="27065">MYCLHNPSARRQFLALATGKRRSLTTSARRASDNTSSAPAALIYPAPSSRRHHDLASFQSYAARTKLDPTSTVYVGTLYEYTVAAALARHGFSLRRVGGARDRGTDLLGTWTLLPGAGTTTPVLVQCKAGVGQRVGPQHVRELEGALAGAPPGWRAGLAVLACERPATRGVREALARSRWPMALVCCEAAAGGGRVRQMVWNKRAEEQEGGAGLQGVAVGTRFDKEGEMEMVLLHKGRVLPFVGDGGCGDAERGG</sequence>
<comment type="subcellular location">
    <subcellularLocation>
        <location evidence="1">Mitochondrion</location>
    </subcellularLocation>
</comment>
<accession>A0A2H4SAB2</accession>
<protein>
    <submittedName>
        <fullName evidence="3">Uncharacterized protein</fullName>
    </submittedName>
</protein>
<dbReference type="EMBL" id="CP023323">
    <property type="protein sequence ID" value="ATY60048.1"/>
    <property type="molecule type" value="Genomic_DNA"/>
</dbReference>
<evidence type="ECO:0000256" key="1">
    <source>
        <dbReference type="ARBA" id="ARBA00004173"/>
    </source>
</evidence>
<dbReference type="OrthoDB" id="20734at2759"/>
<reference evidence="3 4" key="1">
    <citation type="journal article" date="2017" name="BMC Genomics">
        <title>Chromosome level assembly and secondary metabolite potential of the parasitic fungus Cordyceps militaris.</title>
        <authorList>
            <person name="Kramer G.J."/>
            <person name="Nodwell J.R."/>
        </authorList>
    </citation>
    <scope>NUCLEOTIDE SEQUENCE [LARGE SCALE GENOMIC DNA]</scope>
    <source>
        <strain evidence="3 4">ATCC 34164</strain>
    </source>
</reference>
<name>A0A2H4SAB2_CORMI</name>
<dbReference type="Proteomes" id="UP000323067">
    <property type="component" value="Chromosome vi"/>
</dbReference>